<keyword evidence="2" id="KW-1133">Transmembrane helix</keyword>
<feature type="transmembrane region" description="Helical" evidence="2">
    <location>
        <begin position="583"/>
        <end position="606"/>
    </location>
</feature>
<dbReference type="InterPro" id="IPR050927">
    <property type="entry name" value="TRPM"/>
</dbReference>
<dbReference type="GO" id="GO:0030001">
    <property type="term" value="P:metal ion transport"/>
    <property type="evidence" value="ECO:0007669"/>
    <property type="project" value="TreeGrafter"/>
</dbReference>
<sequence>MSSEESKPDSDAEAGSTGTQEDEIQQLPELQDGEGLDLDVETLLDIIVKDRPEEYRLARQQNTITNETEKRLVELIIDDKTPLIKAKLSQSDNNKLGKVELDKFSELSIVDVAIAIDKVDILLELVLSRRHDLLPACFSLLIKLRPKIASKKGNEKKLKKLYADVSNLAMNCLDELYFRASESQKQLLFGYIKGSIPDNDHDTKGPKFPCQLGANTRKYFTLLEMIDMCGEGDLYATECLHRLINEEWDPPGAACLCCGAQSKKANSYDYDGRTEANNSPQKSNETVGNEVQSCGERCFQEPYVKPKIKFYIHLFSFITFNIFFAWYIMDLPRTFRLWPVEFILAAYFLSFSLQEVLDICKRSKIDRLYLCDFKVKCPVYFKDVLNLLDCSALILMWAGLLLKLAMWGCIFDYVTGVDSSSMCSETNSTAYQALFRGASANRTWTQPTPYSAYACQMILSTAFLLWGFRSVAFLGYSERIGPVVSMLKTLIIQDLIPFSVIIVIIFYSFGVFFFNLLYPVVTSTEADRSMSDYSWHAFLQVFMLPLNLLFTNFDVLPTETAKDKDQVLGEVAHHLGYKWFSRVMMFVFLLLSNIVMINLLIARFSLTVSRMDSKSVEIWRKRNVELLREYQSCSPVPAPLSFIHYIYKIFQWCQKRRDQVLNPGNYHQCQLKETWYNKSEYPNAYKEYLNFQTEQLQDILPQQQCSEVMQGEIDNELMRRVNYLVTSATRNMLNELFNLLQSSGGTHFPAGGRMKISGANQETSHS</sequence>
<keyword evidence="2" id="KW-0812">Transmembrane</keyword>
<protein>
    <submittedName>
        <fullName evidence="3">Uncharacterized protein</fullName>
    </submittedName>
</protein>
<evidence type="ECO:0000256" key="2">
    <source>
        <dbReference type="SAM" id="Phobius"/>
    </source>
</evidence>
<keyword evidence="2" id="KW-0472">Membrane</keyword>
<feature type="compositionally biased region" description="Basic and acidic residues" evidence="1">
    <location>
        <begin position="1"/>
        <end position="10"/>
    </location>
</feature>
<dbReference type="GO" id="GO:0005886">
    <property type="term" value="C:plasma membrane"/>
    <property type="evidence" value="ECO:0007669"/>
    <property type="project" value="TreeGrafter"/>
</dbReference>
<feature type="transmembrane region" description="Helical" evidence="2">
    <location>
        <begin position="335"/>
        <end position="357"/>
    </location>
</feature>
<dbReference type="GO" id="GO:0005261">
    <property type="term" value="F:monoatomic cation channel activity"/>
    <property type="evidence" value="ECO:0007669"/>
    <property type="project" value="TreeGrafter"/>
</dbReference>
<evidence type="ECO:0000313" key="4">
    <source>
        <dbReference type="Proteomes" id="UP000215902"/>
    </source>
</evidence>
<name>A0A267EQU1_9PLAT</name>
<feature type="transmembrane region" description="Helical" evidence="2">
    <location>
        <begin position="537"/>
        <end position="556"/>
    </location>
</feature>
<keyword evidence="4" id="KW-1185">Reference proteome</keyword>
<feature type="transmembrane region" description="Helical" evidence="2">
    <location>
        <begin position="392"/>
        <end position="414"/>
    </location>
</feature>
<evidence type="ECO:0000256" key="1">
    <source>
        <dbReference type="SAM" id="MobiDB-lite"/>
    </source>
</evidence>
<organism evidence="3 4">
    <name type="scientific">Macrostomum lignano</name>
    <dbReference type="NCBI Taxonomy" id="282301"/>
    <lineage>
        <taxon>Eukaryota</taxon>
        <taxon>Metazoa</taxon>
        <taxon>Spiralia</taxon>
        <taxon>Lophotrochozoa</taxon>
        <taxon>Platyhelminthes</taxon>
        <taxon>Rhabditophora</taxon>
        <taxon>Macrostomorpha</taxon>
        <taxon>Macrostomida</taxon>
        <taxon>Macrostomidae</taxon>
        <taxon>Macrostomum</taxon>
    </lineage>
</organism>
<reference evidence="3 4" key="1">
    <citation type="submission" date="2017-06" db="EMBL/GenBank/DDBJ databases">
        <title>A platform for efficient transgenesis in Macrostomum lignano, a flatworm model organism for stem cell research.</title>
        <authorList>
            <person name="Berezikov E."/>
        </authorList>
    </citation>
    <scope>NUCLEOTIDE SEQUENCE [LARGE SCALE GENOMIC DNA]</scope>
    <source>
        <strain evidence="3">DV1</strain>
        <tissue evidence="3">Whole organism</tissue>
    </source>
</reference>
<dbReference type="PANTHER" id="PTHR13800:SF1">
    <property type="entry name" value="TRANSIENT RECEPTOR POTENTIAL CATION CHANNEL TRPM"/>
    <property type="match status" value="1"/>
</dbReference>
<gene>
    <name evidence="3" type="ORF">BOX15_Mlig008556g1</name>
</gene>
<dbReference type="PANTHER" id="PTHR13800">
    <property type="entry name" value="TRANSIENT RECEPTOR POTENTIAL CATION CHANNEL, SUBFAMILY M, MEMBER 6"/>
    <property type="match status" value="1"/>
</dbReference>
<proteinExistence type="predicted"/>
<comment type="caution">
    <text evidence="3">The sequence shown here is derived from an EMBL/GenBank/DDBJ whole genome shotgun (WGS) entry which is preliminary data.</text>
</comment>
<feature type="region of interest" description="Disordered" evidence="1">
    <location>
        <begin position="1"/>
        <end position="31"/>
    </location>
</feature>
<feature type="transmembrane region" description="Helical" evidence="2">
    <location>
        <begin position="450"/>
        <end position="474"/>
    </location>
</feature>
<feature type="transmembrane region" description="Helical" evidence="2">
    <location>
        <begin position="495"/>
        <end position="517"/>
    </location>
</feature>
<feature type="transmembrane region" description="Helical" evidence="2">
    <location>
        <begin position="310"/>
        <end position="329"/>
    </location>
</feature>
<dbReference type="Proteomes" id="UP000215902">
    <property type="component" value="Unassembled WGS sequence"/>
</dbReference>
<dbReference type="EMBL" id="NIVC01001809">
    <property type="protein sequence ID" value="PAA63861.1"/>
    <property type="molecule type" value="Genomic_DNA"/>
</dbReference>
<accession>A0A267EQU1</accession>
<dbReference type="AlphaFoldDB" id="A0A267EQU1"/>
<evidence type="ECO:0000313" key="3">
    <source>
        <dbReference type="EMBL" id="PAA63861.1"/>
    </source>
</evidence>